<evidence type="ECO:0000313" key="2">
    <source>
        <dbReference type="EMBL" id="NPE15282.1"/>
    </source>
</evidence>
<proteinExistence type="predicted"/>
<feature type="transmembrane region" description="Helical" evidence="1">
    <location>
        <begin position="141"/>
        <end position="159"/>
    </location>
</feature>
<keyword evidence="1" id="KW-0472">Membrane</keyword>
<keyword evidence="1" id="KW-0812">Transmembrane</keyword>
<feature type="transmembrane region" description="Helical" evidence="1">
    <location>
        <begin position="73"/>
        <end position="93"/>
    </location>
</feature>
<feature type="transmembrane region" description="Helical" evidence="1">
    <location>
        <begin position="368"/>
        <end position="391"/>
    </location>
</feature>
<sequence length="447" mass="51969">MKLSNIFGIRREERTVILVAAVLMVALNGLMVAYNHDLFTRGGNIAYYSLFTKYFVVSGYDDYTYITLSTGKMIYALYRHPLFTPMMYPLYLFNHWQMQYTEMNMAIYIVAAVMVVCGICSFLFLYRILRRVTGLSRTDSFLLTLMFYSFAHVMISSFVPDHFGISMSLLLLTLYAAGYHLRDGSCMGPWKTMLLFLVTSGITLTNGAKTMLAALWCGGRRFFDLRYLSVVFILPVMILSGAYTYQYYTVQLPNERLDSIRGAQRMKTDPKFAEAHRNHEEWKKKHKGTKIIDSELFEWTDKSMSRWDAAVENVFGESIQLHRRYLLQDGNSNRPGFVTYDWWLNYAVEALIILLFAAGLWFGRRDKFIHLCLSWFALDMTLHMVLGFAIFENYIMTAHWIFIIPIAISTLFKSAKARWRLPLRGLIAVITLFLWIYNGTLIVEYLL</sequence>
<dbReference type="Pfam" id="PF19558">
    <property type="entry name" value="DUF6080"/>
    <property type="match status" value="1"/>
</dbReference>
<accession>A0ABX2AWY1</accession>
<evidence type="ECO:0000256" key="1">
    <source>
        <dbReference type="SAM" id="Phobius"/>
    </source>
</evidence>
<dbReference type="EMBL" id="JABKKE010000035">
    <property type="protein sequence ID" value="NPE15282.1"/>
    <property type="molecule type" value="Genomic_DNA"/>
</dbReference>
<feature type="transmembrane region" description="Helical" evidence="1">
    <location>
        <begin position="227"/>
        <end position="248"/>
    </location>
</feature>
<dbReference type="Proteomes" id="UP001193734">
    <property type="component" value="Unassembled WGS sequence"/>
</dbReference>
<dbReference type="InterPro" id="IPR045726">
    <property type="entry name" value="DUF6080"/>
</dbReference>
<organism evidence="2 3">
    <name type="scientific">Xylanibacter rodentium</name>
    <dbReference type="NCBI Taxonomy" id="2736289"/>
    <lineage>
        <taxon>Bacteria</taxon>
        <taxon>Pseudomonadati</taxon>
        <taxon>Bacteroidota</taxon>
        <taxon>Bacteroidia</taxon>
        <taxon>Bacteroidales</taxon>
        <taxon>Prevotellaceae</taxon>
        <taxon>Xylanibacter</taxon>
    </lineage>
</organism>
<keyword evidence="3" id="KW-1185">Reference proteome</keyword>
<feature type="transmembrane region" description="Helical" evidence="1">
    <location>
        <begin position="105"/>
        <end position="129"/>
    </location>
</feature>
<evidence type="ECO:0000313" key="3">
    <source>
        <dbReference type="Proteomes" id="UP001193734"/>
    </source>
</evidence>
<comment type="caution">
    <text evidence="2">The sequence shown here is derived from an EMBL/GenBank/DDBJ whole genome shotgun (WGS) entry which is preliminary data.</text>
</comment>
<keyword evidence="1" id="KW-1133">Transmembrane helix</keyword>
<dbReference type="RefSeq" id="WP_172177958.1">
    <property type="nucleotide sequence ID" value="NZ_CASGKG010000016.1"/>
</dbReference>
<feature type="transmembrane region" description="Helical" evidence="1">
    <location>
        <begin position="397"/>
        <end position="414"/>
    </location>
</feature>
<feature type="transmembrane region" description="Helical" evidence="1">
    <location>
        <begin position="342"/>
        <end position="361"/>
    </location>
</feature>
<feature type="transmembrane region" description="Helical" evidence="1">
    <location>
        <begin position="193"/>
        <end position="215"/>
    </location>
</feature>
<dbReference type="GeneID" id="82158745"/>
<feature type="transmembrane region" description="Helical" evidence="1">
    <location>
        <begin position="426"/>
        <end position="446"/>
    </location>
</feature>
<protein>
    <submittedName>
        <fullName evidence="2">Uncharacterized protein</fullName>
    </submittedName>
</protein>
<feature type="transmembrane region" description="Helical" evidence="1">
    <location>
        <begin position="16"/>
        <end position="34"/>
    </location>
</feature>
<reference evidence="2 3" key="1">
    <citation type="submission" date="2020-05" db="EMBL/GenBank/DDBJ databases">
        <title>Distinct polysaccharide utilization as determinants for interspecies competition between intestinal Prevotella spp.</title>
        <authorList>
            <person name="Galvez E.J.C."/>
            <person name="Iljazovic A."/>
            <person name="Strowig T."/>
        </authorList>
    </citation>
    <scope>NUCLEOTIDE SEQUENCE [LARGE SCALE GENOMIC DNA]</scope>
    <source>
        <strain evidence="2 3">PROD</strain>
    </source>
</reference>
<gene>
    <name evidence="2" type="ORF">HPS55_13295</name>
</gene>
<name>A0ABX2AWY1_9BACT</name>